<feature type="compositionally biased region" description="Pro residues" evidence="1">
    <location>
        <begin position="320"/>
        <end position="331"/>
    </location>
</feature>
<gene>
    <name evidence="3" type="ORF">POVWA1_071370</name>
    <name evidence="4" type="ORF">POVWA2_088700</name>
</gene>
<dbReference type="AlphaFoldDB" id="A0A1A9AHS8"/>
<evidence type="ECO:0000313" key="5">
    <source>
        <dbReference type="Proteomes" id="UP000078550"/>
    </source>
</evidence>
<feature type="compositionally biased region" description="Basic and acidic residues" evidence="1">
    <location>
        <begin position="238"/>
        <end position="254"/>
    </location>
</feature>
<keyword evidence="2" id="KW-0472">Membrane</keyword>
<proteinExistence type="predicted"/>
<evidence type="ECO:0000313" key="4">
    <source>
        <dbReference type="EMBL" id="SBT58867.1"/>
    </source>
</evidence>
<accession>A0A1A9AHS8</accession>
<dbReference type="EMBL" id="FLRE01002626">
    <property type="protein sequence ID" value="SBT58867.1"/>
    <property type="molecule type" value="Genomic_DNA"/>
</dbReference>
<feature type="compositionally biased region" description="Polar residues" evidence="1">
    <location>
        <begin position="292"/>
        <end position="308"/>
    </location>
</feature>
<sequence>MSLPSGHSANLEEIPITAFMNNVKEHLEKLLNTYGHKECGVQHIELCSELNNFITKEKQTQLQKKHQSIKTKFNSLWSTEKKNFFDKTFKEFGFPNVCFPRQSNSDQELYDLKAMYIKFCISKEGRLTEAKLKNDYNTCVQYNKWIEQEKGKFQRTYLKNVKRLNSEPVIKYLRPVKHKGSFQPLNMHNRHKLDCDEIAKKQKEQQKIQDPGFSITPHRTGETKPKPGQTTQHYHSKPKTETKHGKDSKVREPSTPKSSADSTQISTPVTIQRNNPTTHQDSLTPSGDVKPTSDTSMLPKESTSTKTLPATPEIQHKPAPNLPIPLQPGPPTHQQQSPHPRPSKPEGQTPTTGVHIPTAESPDVNQEQAPNKGLTGAESNKNIVRIIPKLPGITLHGTPVTLTTTVFEPAPDFEDSKFKTLYNSDHNNLDGQKIPENLRYSFGKKPTKTFKHYPNYVQGEPITDTKTKSYNFIPPEILRSDRLRQLFLSQRFHSLLSSQGFIPPHPRSQQFPASIPRSQQFPVPISNLQSSVTTIPSVVIKQPLKSTQKSEIVLIDPATPDPSLFRSPFMIYTLIFLTLFTIITTLFLLFKYTPFGLLFSKKKKKKRLKRQLKIKKISEESPHFNKINNYLASNIPYENKADTDKKIYNQIKIQKFIIEKNKRLKKIKKNKQKTLIDIHMELLNEFKSDEWEMNKNDFLEICLEEFIRAQNERYANLEKNQLIKKNISIQNTKEEKIVLWDKWAERYRPIWENFKRENMFKVLQNKWKDEEKAYLENVEAEDNILNENQKISLIEVKKVIWKMWIAKQAKLIEQYKEESWIRSLVEKLDSVSDEYKNVKDGDDLFLIHIADVEHKENKGEMHTQDNETFLMKSLIQVLMMIIEECIKQESAGKREVVLDTLIGKFNKKKNTKNKLENVENLYAEITNRMKHNKHMEQSKHKNEDNLKDIMEGWIGE</sequence>
<evidence type="ECO:0000256" key="1">
    <source>
        <dbReference type="SAM" id="MobiDB-lite"/>
    </source>
</evidence>
<name>A0A1A9AHS8_PLAOA</name>
<dbReference type="Proteomes" id="UP000078550">
    <property type="component" value="Unassembled WGS sequence"/>
</dbReference>
<feature type="region of interest" description="Disordered" evidence="1">
    <location>
        <begin position="201"/>
        <end position="377"/>
    </location>
</feature>
<feature type="transmembrane region" description="Helical" evidence="2">
    <location>
        <begin position="569"/>
        <end position="599"/>
    </location>
</feature>
<feature type="compositionally biased region" description="Polar residues" evidence="1">
    <location>
        <begin position="255"/>
        <end position="285"/>
    </location>
</feature>
<reference evidence="5 6" key="1">
    <citation type="submission" date="2016-05" db="EMBL/GenBank/DDBJ databases">
        <authorList>
            <person name="Naeem Raeece"/>
        </authorList>
    </citation>
    <scope>NUCLEOTIDE SEQUENCE [LARGE SCALE GENOMIC DNA]</scope>
</reference>
<evidence type="ECO:0000256" key="2">
    <source>
        <dbReference type="SAM" id="Phobius"/>
    </source>
</evidence>
<organism evidence="3 6">
    <name type="scientific">Plasmodium ovale wallikeri</name>
    <dbReference type="NCBI Taxonomy" id="864142"/>
    <lineage>
        <taxon>Eukaryota</taxon>
        <taxon>Sar</taxon>
        <taxon>Alveolata</taxon>
        <taxon>Apicomplexa</taxon>
        <taxon>Aconoidasida</taxon>
        <taxon>Haemosporida</taxon>
        <taxon>Plasmodiidae</taxon>
        <taxon>Plasmodium</taxon>
        <taxon>Plasmodium (Plasmodium)</taxon>
    </lineage>
</organism>
<evidence type="ECO:0000313" key="3">
    <source>
        <dbReference type="EMBL" id="SBT55653.1"/>
    </source>
</evidence>
<keyword evidence="2" id="KW-1133">Transmembrane helix</keyword>
<keyword evidence="2" id="KW-0812">Transmembrane</keyword>
<reference evidence="3" key="2">
    <citation type="submission" date="2016-05" db="EMBL/GenBank/DDBJ databases">
        <authorList>
            <person name="Lavstsen T."/>
            <person name="Jespersen J.S."/>
        </authorList>
    </citation>
    <scope>NUCLEOTIDE SEQUENCE [LARGE SCALE GENOMIC DNA]</scope>
</reference>
<keyword evidence="6" id="KW-1185">Reference proteome</keyword>
<dbReference type="EMBL" id="FLRD01000794">
    <property type="protein sequence ID" value="SBT55653.1"/>
    <property type="molecule type" value="Genomic_DNA"/>
</dbReference>
<evidence type="ECO:0000313" key="6">
    <source>
        <dbReference type="Proteomes" id="UP000078555"/>
    </source>
</evidence>
<dbReference type="Proteomes" id="UP000078555">
    <property type="component" value="Unassembled WGS sequence"/>
</dbReference>
<protein>
    <submittedName>
        <fullName evidence="3">STP1 protein</fullName>
    </submittedName>
</protein>